<proteinExistence type="predicted"/>
<dbReference type="EMBL" id="KI913114">
    <property type="protein sequence ID" value="ETV88670.1"/>
    <property type="molecule type" value="Genomic_DNA"/>
</dbReference>
<dbReference type="Gene3D" id="1.20.1540.10">
    <property type="entry name" value="Rhomboid-like"/>
    <property type="match status" value="1"/>
</dbReference>
<sequence>MAVEDFRFPATVAFATLIPLLWILGVLLTPEKQHGVFALSIASVILEHIRPWAYITAPFYHQHLWEVVLIVPVTLYLGRRVEIALGTMSFVRLICFVSVVSTGLLFCDMFALYIVFRSPFFLRTGVSGFTGGLVAMLVALVKENPVQPLGIPKLPCRYYPLLLTVLCVAMSVGAVLTKNEILIVGAGPYAVSGLYFGWVYLRFVAKNPDGSVGDESDAFSLTVLFPAFLKPSLAPLFDFCFNVSKLCGFFQHRQGHNATSGSSLAKAALASDPVTERRKARAMKALDEKLAKLAVMPSSVPHALLADDDDDDTSAAFTV</sequence>
<keyword evidence="3 5" id="KW-1133">Transmembrane helix</keyword>
<dbReference type="VEuPathDB" id="FungiDB:H257_00202"/>
<keyword evidence="4 5" id="KW-0472">Membrane</keyword>
<feature type="transmembrane region" description="Helical" evidence="5">
    <location>
        <begin position="59"/>
        <end position="78"/>
    </location>
</feature>
<protein>
    <recommendedName>
        <fullName evidence="7">Peptidase S54 rhomboid domain-containing protein</fullName>
    </recommendedName>
</protein>
<feature type="transmembrane region" description="Helical" evidence="5">
    <location>
        <begin position="158"/>
        <end position="176"/>
    </location>
</feature>
<organism evidence="6">
    <name type="scientific">Aphanomyces astaci</name>
    <name type="common">Crayfish plague agent</name>
    <dbReference type="NCBI Taxonomy" id="112090"/>
    <lineage>
        <taxon>Eukaryota</taxon>
        <taxon>Sar</taxon>
        <taxon>Stramenopiles</taxon>
        <taxon>Oomycota</taxon>
        <taxon>Saprolegniomycetes</taxon>
        <taxon>Saprolegniales</taxon>
        <taxon>Verrucalvaceae</taxon>
        <taxon>Aphanomyces</taxon>
    </lineage>
</organism>
<feature type="transmembrane region" description="Helical" evidence="5">
    <location>
        <begin position="120"/>
        <end position="138"/>
    </location>
</feature>
<dbReference type="GeneID" id="20802198"/>
<name>W4H9H0_APHAT</name>
<dbReference type="PANTHER" id="PTHR13377:SF3">
    <property type="entry name" value="TRANSMEMBRANE PROTEIN 115"/>
    <property type="match status" value="1"/>
</dbReference>
<keyword evidence="2 5" id="KW-0812">Transmembrane</keyword>
<feature type="transmembrane region" description="Helical" evidence="5">
    <location>
        <begin position="90"/>
        <end position="114"/>
    </location>
</feature>
<dbReference type="InterPro" id="IPR035952">
    <property type="entry name" value="Rhomboid-like_sf"/>
</dbReference>
<dbReference type="SMART" id="SM01160">
    <property type="entry name" value="DUF1751"/>
    <property type="match status" value="1"/>
</dbReference>
<dbReference type="InterPro" id="IPR013861">
    <property type="entry name" value="TMEM115/Pdh1/Rbl19"/>
</dbReference>
<accession>W4H9H0</accession>
<dbReference type="AlphaFoldDB" id="W4H9H0"/>
<feature type="transmembrane region" description="Helical" evidence="5">
    <location>
        <begin position="182"/>
        <end position="201"/>
    </location>
</feature>
<evidence type="ECO:0008006" key="7">
    <source>
        <dbReference type="Google" id="ProtNLM"/>
    </source>
</evidence>
<evidence type="ECO:0000256" key="2">
    <source>
        <dbReference type="ARBA" id="ARBA00022692"/>
    </source>
</evidence>
<feature type="transmembrane region" description="Helical" evidence="5">
    <location>
        <begin position="35"/>
        <end position="53"/>
    </location>
</feature>
<comment type="subcellular location">
    <subcellularLocation>
        <location evidence="1">Membrane</location>
        <topology evidence="1">Multi-pass membrane protein</topology>
    </subcellularLocation>
</comment>
<dbReference type="STRING" id="112090.W4H9H0"/>
<dbReference type="GO" id="GO:0005794">
    <property type="term" value="C:Golgi apparatus"/>
    <property type="evidence" value="ECO:0007669"/>
    <property type="project" value="TreeGrafter"/>
</dbReference>
<evidence type="ECO:0000256" key="5">
    <source>
        <dbReference type="SAM" id="Phobius"/>
    </source>
</evidence>
<dbReference type="Pfam" id="PF08551">
    <property type="entry name" value="DUF1751"/>
    <property type="match status" value="1"/>
</dbReference>
<dbReference type="RefSeq" id="XP_009821070.1">
    <property type="nucleotide sequence ID" value="XM_009822768.1"/>
</dbReference>
<dbReference type="SUPFAM" id="SSF144091">
    <property type="entry name" value="Rhomboid-like"/>
    <property type="match status" value="1"/>
</dbReference>
<feature type="transmembrane region" description="Helical" evidence="5">
    <location>
        <begin position="6"/>
        <end position="28"/>
    </location>
</feature>
<evidence type="ECO:0000313" key="6">
    <source>
        <dbReference type="EMBL" id="ETV88670.1"/>
    </source>
</evidence>
<reference evidence="6" key="1">
    <citation type="submission" date="2013-12" db="EMBL/GenBank/DDBJ databases">
        <title>The Genome Sequence of Aphanomyces astaci APO3.</title>
        <authorList>
            <consortium name="The Broad Institute Genomics Platform"/>
            <person name="Russ C."/>
            <person name="Tyler B."/>
            <person name="van West P."/>
            <person name="Dieguez-Uribeondo J."/>
            <person name="Young S.K."/>
            <person name="Zeng Q."/>
            <person name="Gargeya S."/>
            <person name="Fitzgerald M."/>
            <person name="Abouelleil A."/>
            <person name="Alvarado L."/>
            <person name="Chapman S.B."/>
            <person name="Gainer-Dewar J."/>
            <person name="Goldberg J."/>
            <person name="Griggs A."/>
            <person name="Gujja S."/>
            <person name="Hansen M."/>
            <person name="Howarth C."/>
            <person name="Imamovic A."/>
            <person name="Ireland A."/>
            <person name="Larimer J."/>
            <person name="McCowan C."/>
            <person name="Murphy C."/>
            <person name="Pearson M."/>
            <person name="Poon T.W."/>
            <person name="Priest M."/>
            <person name="Roberts A."/>
            <person name="Saif S."/>
            <person name="Shea T."/>
            <person name="Sykes S."/>
            <person name="Wortman J."/>
            <person name="Nusbaum C."/>
            <person name="Birren B."/>
        </authorList>
    </citation>
    <scope>NUCLEOTIDE SEQUENCE [LARGE SCALE GENOMIC DNA]</scope>
    <source>
        <strain evidence="6">APO3</strain>
    </source>
</reference>
<dbReference type="PANTHER" id="PTHR13377">
    <property type="entry name" value="PLACENTAL PROTEIN 6"/>
    <property type="match status" value="1"/>
</dbReference>
<dbReference type="GO" id="GO:0016020">
    <property type="term" value="C:membrane"/>
    <property type="evidence" value="ECO:0007669"/>
    <property type="project" value="UniProtKB-SubCell"/>
</dbReference>
<gene>
    <name evidence="6" type="ORF">H257_00202</name>
</gene>
<dbReference type="GO" id="GO:0006890">
    <property type="term" value="P:retrograde vesicle-mediated transport, Golgi to endoplasmic reticulum"/>
    <property type="evidence" value="ECO:0007669"/>
    <property type="project" value="InterPro"/>
</dbReference>
<evidence type="ECO:0000256" key="4">
    <source>
        <dbReference type="ARBA" id="ARBA00023136"/>
    </source>
</evidence>
<evidence type="ECO:0000256" key="3">
    <source>
        <dbReference type="ARBA" id="ARBA00022989"/>
    </source>
</evidence>
<evidence type="ECO:0000256" key="1">
    <source>
        <dbReference type="ARBA" id="ARBA00004141"/>
    </source>
</evidence>